<dbReference type="AlphaFoldDB" id="A0A6L2PYH1"/>
<dbReference type="PANTHER" id="PTHR12894:SF27">
    <property type="entry name" value="TRANSFORMING GROWTH FACTOR-BETA RECEPTOR-ASSOCIATED PROTEIN 1"/>
    <property type="match status" value="1"/>
</dbReference>
<dbReference type="PROSITE" id="PS50236">
    <property type="entry name" value="CHCR"/>
    <property type="match status" value="2"/>
</dbReference>
<dbReference type="InterPro" id="IPR000547">
    <property type="entry name" value="Clathrin_H-chain/VPS_repeat"/>
</dbReference>
<dbReference type="OrthoDB" id="8169718at2759"/>
<evidence type="ECO:0000256" key="3">
    <source>
        <dbReference type="ARBA" id="ARBA00022448"/>
    </source>
</evidence>
<dbReference type="InterPro" id="IPR019452">
    <property type="entry name" value="VPS39/TGF_beta_rcpt-assoc_1"/>
</dbReference>
<dbReference type="GO" id="GO:0016020">
    <property type="term" value="C:membrane"/>
    <property type="evidence" value="ECO:0007669"/>
    <property type="project" value="TreeGrafter"/>
</dbReference>
<dbReference type="InterPro" id="IPR032914">
    <property type="entry name" value="Vam6/VPS39/TRAP1"/>
</dbReference>
<accession>A0A6L2PYH1</accession>
<dbReference type="InterPro" id="IPR001180">
    <property type="entry name" value="CNH_dom"/>
</dbReference>
<reference evidence="10" key="1">
    <citation type="submission" date="2020-01" db="EMBL/GenBank/DDBJ databases">
        <title>Draft genome sequence of the Termite Coptotermes fromosanus.</title>
        <authorList>
            <person name="Itakura S."/>
            <person name="Yosikawa Y."/>
            <person name="Umezawa K."/>
        </authorList>
    </citation>
    <scope>NUCLEOTIDE SEQUENCE [LARGE SCALE GENOMIC DNA]</scope>
</reference>
<keyword evidence="6" id="KW-0458">Lysosome</keyword>
<dbReference type="PANTHER" id="PTHR12894">
    <property type="entry name" value="CNH DOMAIN CONTAINING"/>
    <property type="match status" value="1"/>
</dbReference>
<dbReference type="GO" id="GO:0005764">
    <property type="term" value="C:lysosome"/>
    <property type="evidence" value="ECO:0007669"/>
    <property type="project" value="UniProtKB-SubCell"/>
</dbReference>
<dbReference type="InterPro" id="IPR036322">
    <property type="entry name" value="WD40_repeat_dom_sf"/>
</dbReference>
<dbReference type="PROSITE" id="PS50219">
    <property type="entry name" value="CNH"/>
    <property type="match status" value="1"/>
</dbReference>
<dbReference type="GO" id="GO:0034058">
    <property type="term" value="P:endosomal vesicle fusion"/>
    <property type="evidence" value="ECO:0007669"/>
    <property type="project" value="TreeGrafter"/>
</dbReference>
<keyword evidence="10" id="KW-1185">Reference proteome</keyword>
<evidence type="ECO:0000256" key="4">
    <source>
        <dbReference type="ARBA" id="ARBA00022490"/>
    </source>
</evidence>
<dbReference type="GO" id="GO:0006886">
    <property type="term" value="P:intracellular protein transport"/>
    <property type="evidence" value="ECO:0007669"/>
    <property type="project" value="UniProtKB-UniRule"/>
</dbReference>
<keyword evidence="4" id="KW-0963">Cytoplasm</keyword>
<evidence type="ECO:0000313" key="9">
    <source>
        <dbReference type="EMBL" id="GFG34807.1"/>
    </source>
</evidence>
<organism evidence="9 10">
    <name type="scientific">Coptotermes formosanus</name>
    <name type="common">Formosan subterranean termite</name>
    <dbReference type="NCBI Taxonomy" id="36987"/>
    <lineage>
        <taxon>Eukaryota</taxon>
        <taxon>Metazoa</taxon>
        <taxon>Ecdysozoa</taxon>
        <taxon>Arthropoda</taxon>
        <taxon>Hexapoda</taxon>
        <taxon>Insecta</taxon>
        <taxon>Pterygota</taxon>
        <taxon>Neoptera</taxon>
        <taxon>Polyneoptera</taxon>
        <taxon>Dictyoptera</taxon>
        <taxon>Blattodea</taxon>
        <taxon>Blattoidea</taxon>
        <taxon>Termitoidae</taxon>
        <taxon>Rhinotermitidae</taxon>
        <taxon>Coptotermes</taxon>
    </lineage>
</organism>
<proteinExistence type="predicted"/>
<dbReference type="SUPFAM" id="SSF50978">
    <property type="entry name" value="WD40 repeat-like"/>
    <property type="match status" value="1"/>
</dbReference>
<dbReference type="EMBL" id="BLKM01008748">
    <property type="protein sequence ID" value="GFG34807.1"/>
    <property type="molecule type" value="Genomic_DNA"/>
</dbReference>
<keyword evidence="5" id="KW-0653">Protein transport</keyword>
<dbReference type="Pfam" id="PF10366">
    <property type="entry name" value="Vps39_1"/>
    <property type="match status" value="1"/>
</dbReference>
<keyword evidence="3" id="KW-0813">Transport</keyword>
<dbReference type="Pfam" id="PF00780">
    <property type="entry name" value="CNH"/>
    <property type="match status" value="1"/>
</dbReference>
<feature type="repeat" description="CHCR" evidence="7">
    <location>
        <begin position="615"/>
        <end position="803"/>
    </location>
</feature>
<evidence type="ECO:0000313" key="10">
    <source>
        <dbReference type="Proteomes" id="UP000502823"/>
    </source>
</evidence>
<evidence type="ECO:0000256" key="7">
    <source>
        <dbReference type="PROSITE-ProRule" id="PRU01006"/>
    </source>
</evidence>
<dbReference type="GO" id="GO:0006914">
    <property type="term" value="P:autophagy"/>
    <property type="evidence" value="ECO:0007669"/>
    <property type="project" value="TreeGrafter"/>
</dbReference>
<evidence type="ECO:0000256" key="6">
    <source>
        <dbReference type="ARBA" id="ARBA00023228"/>
    </source>
</evidence>
<comment type="subcellular location">
    <subcellularLocation>
        <location evidence="2">Cytoplasm</location>
    </subcellularLocation>
    <subcellularLocation>
        <location evidence="1">Lysosome</location>
    </subcellularLocation>
</comment>
<name>A0A6L2PYH1_COPFO</name>
<evidence type="ECO:0000259" key="8">
    <source>
        <dbReference type="PROSITE" id="PS50219"/>
    </source>
</evidence>
<gene>
    <name evidence="9" type="ORF">Cfor_00140</name>
</gene>
<dbReference type="Proteomes" id="UP000502823">
    <property type="component" value="Unassembled WGS sequence"/>
</dbReference>
<evidence type="ECO:0000256" key="5">
    <source>
        <dbReference type="ARBA" id="ARBA00022927"/>
    </source>
</evidence>
<dbReference type="InParanoid" id="A0A6L2PYH1"/>
<sequence length="891" mass="100243">MKGLDEYGEIECIECCGKELYVGTSDSFLILYTLEEKHEANGKVVYKSRKMLHKVLEALRPQASCDQDTTAQASKPHINISIYSDNLICELPNAAHRCSQHSPAAAWLMSAQPGNVVAVPKTSTLLGIQRKPVKCIKAASALNRLLILCDSSLLILNMYDLEITGGGPKLRGISTFCVNENPNINNPFCIQICVARKRQLQVYNVTEEKLIHVKDIGVPEPALGVAVDGSYICAALQTQYTVYNFDTNVTQHLFSYGCEEFHPIIRRITKEEFLLSAPEGLGMFVNAEGMSNRPPILWSYPLRALAYSHPYILGLSDDVIMVYSILDQQQKQALPFVGGRNIGNFDGRIYVTSGTAVYSLTPVPWEKQVEVLLADSRVEEALELAQNANRGGMTKEQYQKVYHKIQQQAAFICFSSGEFGKAQELFDSSSVDPREVISLFPGLMPQSSTFVRTIPPLHSIADVSHLFRGDEGKLNEAKQFLRHFLEDLHETSLQHTLEVDTALLKLYAEINAPELEAFIAAGEITCDVKDCCDWLEKNKCYHALALLHRHAHDHDRALKVWAKIITGEYKDDSFHGLEFFIECLANLKEPELMWRYADFVLCRDQDAGVGIFTLRSDQEGSSDKMKPDVIVDYLYQYPKALVKYLEHLVMKQEIQVFGTTDSETYVTLKMTVYLGRVIVFQAEKFHTHLAILYLEDILKKRKEGNEEAVMEARTKLRHLLQVSSLCRVQLLLGKMSDANLHQEVAILYGKIEEHEKALDILVHNLKDFKGAEMYCVSNTEGRGLKYKHSLFHTLLAVYLDPKLEPSKKEEYLVPALELLSARAGDFDASQVLEMLPPTWSVSVVETFLRGALRASLHKVGTVNDLPNREIYKGQSISNGNIRITSNGDCFG</sequence>
<feature type="repeat" description="CHCR" evidence="7">
    <location>
        <begin position="450"/>
        <end position="609"/>
    </location>
</feature>
<protein>
    <recommendedName>
        <fullName evidence="8">CNH domain-containing protein</fullName>
    </recommendedName>
</protein>
<feature type="domain" description="CNH" evidence="8">
    <location>
        <begin position="7"/>
        <end position="349"/>
    </location>
</feature>
<evidence type="ECO:0000256" key="1">
    <source>
        <dbReference type="ARBA" id="ARBA00004371"/>
    </source>
</evidence>
<evidence type="ECO:0000256" key="2">
    <source>
        <dbReference type="ARBA" id="ARBA00004496"/>
    </source>
</evidence>
<comment type="caution">
    <text evidence="9">The sequence shown here is derived from an EMBL/GenBank/DDBJ whole genome shotgun (WGS) entry which is preliminary data.</text>
</comment>